<sequence>MHEAWHHVFGNMCAPKIAATIESLANRPDLHVACIRRPEPFYDFQCHAEIKRGRRCGISCIMPFVVDDLIKSWNSLQTLIAKATKMEASIVNTVAYINAHLLDADYKLELI</sequence>
<gene>
    <name evidence="1" type="ORF">UY67_C0037G0010</name>
</gene>
<evidence type="ECO:0000313" key="1">
    <source>
        <dbReference type="EMBL" id="KKW22728.1"/>
    </source>
</evidence>
<accession>A0A0G1WV42</accession>
<evidence type="ECO:0000313" key="2">
    <source>
        <dbReference type="Proteomes" id="UP000034273"/>
    </source>
</evidence>
<dbReference type="STRING" id="1618671.UY67_C0037G0010"/>
<reference evidence="1 2" key="1">
    <citation type="journal article" date="2015" name="Nature">
        <title>rRNA introns, odd ribosomes, and small enigmatic genomes across a large radiation of phyla.</title>
        <authorList>
            <person name="Brown C.T."/>
            <person name="Hug L.A."/>
            <person name="Thomas B.C."/>
            <person name="Sharon I."/>
            <person name="Castelle C.J."/>
            <person name="Singh A."/>
            <person name="Wilkins M.J."/>
            <person name="Williams K.H."/>
            <person name="Banfield J.F."/>
        </authorList>
    </citation>
    <scope>NUCLEOTIDE SEQUENCE [LARGE SCALE GENOMIC DNA]</scope>
</reference>
<dbReference type="EMBL" id="LCQW01000037">
    <property type="protein sequence ID" value="KKW22728.1"/>
    <property type="molecule type" value="Genomic_DNA"/>
</dbReference>
<dbReference type="AlphaFoldDB" id="A0A0G1WV42"/>
<proteinExistence type="predicted"/>
<name>A0A0G1WV42_9BACT</name>
<organism evidence="1 2">
    <name type="scientific">Candidatus Kaiserbacteria bacterium GW2011_GWA2_52_12</name>
    <dbReference type="NCBI Taxonomy" id="1618671"/>
    <lineage>
        <taxon>Bacteria</taxon>
        <taxon>Candidatus Kaiseribacteriota</taxon>
    </lineage>
</organism>
<comment type="caution">
    <text evidence="1">The sequence shown here is derived from an EMBL/GenBank/DDBJ whole genome shotgun (WGS) entry which is preliminary data.</text>
</comment>
<protein>
    <submittedName>
        <fullName evidence="1">Uncharacterized protein</fullName>
    </submittedName>
</protein>
<dbReference type="Proteomes" id="UP000034273">
    <property type="component" value="Unassembled WGS sequence"/>
</dbReference>